<dbReference type="SUPFAM" id="SSF101874">
    <property type="entry name" value="YceI-like"/>
    <property type="match status" value="1"/>
</dbReference>
<sequence length="232" mass="24783">MKRTAIYASFAAALLFTACSEGSTETETTSEVTTEATTEATAAVEGETYNVVTEQSEVNWNGKKIGGEHSGNIELQNGELVVANDQLVGGNLVIDMNTISNTDITAEEDNQKLVGHLKSDDFFGVEKYPTATFEITNVTPVENAAAGEATHNVTGNLTIKEKTEQVSFPAVINVNNGTATAKADVTVDRSKFDVRYGSNSFFDDLGDKAIDDNFTITFDVTAQNTSNATAQN</sequence>
<dbReference type="PROSITE" id="PS51257">
    <property type="entry name" value="PROKAR_LIPOPROTEIN"/>
    <property type="match status" value="1"/>
</dbReference>
<organism evidence="3 4">
    <name type="scientific">Pontibacter diazotrophicus</name>
    <dbReference type="NCBI Taxonomy" id="1400979"/>
    <lineage>
        <taxon>Bacteria</taxon>
        <taxon>Pseudomonadati</taxon>
        <taxon>Bacteroidota</taxon>
        <taxon>Cytophagia</taxon>
        <taxon>Cytophagales</taxon>
        <taxon>Hymenobacteraceae</taxon>
        <taxon>Pontibacter</taxon>
    </lineage>
</organism>
<name>A0A3D8LBF0_9BACT</name>
<feature type="signal peptide" evidence="1">
    <location>
        <begin position="1"/>
        <end position="23"/>
    </location>
</feature>
<dbReference type="RefSeq" id="WP_115566084.1">
    <property type="nucleotide sequence ID" value="NZ_QRGR01000013.1"/>
</dbReference>
<reference evidence="4" key="1">
    <citation type="submission" date="2018-08" db="EMBL/GenBank/DDBJ databases">
        <authorList>
            <person name="Liu Z.-W."/>
            <person name="Du Z.-J."/>
        </authorList>
    </citation>
    <scope>NUCLEOTIDE SEQUENCE [LARGE SCALE GENOMIC DNA]</scope>
    <source>
        <strain evidence="4">H4X</strain>
    </source>
</reference>
<dbReference type="InterPro" id="IPR007372">
    <property type="entry name" value="Lipid/polyisoprenoid-bd_YceI"/>
</dbReference>
<dbReference type="Pfam" id="PF04264">
    <property type="entry name" value="YceI"/>
    <property type="match status" value="1"/>
</dbReference>
<accession>A0A3D8LBF0</accession>
<keyword evidence="4" id="KW-1185">Reference proteome</keyword>
<dbReference type="OrthoDB" id="951410at2"/>
<protein>
    <submittedName>
        <fullName evidence="3">YceI family protein</fullName>
    </submittedName>
</protein>
<gene>
    <name evidence="3" type="ORF">DXT99_13485</name>
</gene>
<dbReference type="PANTHER" id="PTHR34406">
    <property type="entry name" value="PROTEIN YCEI"/>
    <property type="match status" value="1"/>
</dbReference>
<keyword evidence="1" id="KW-0732">Signal</keyword>
<feature type="domain" description="Lipid/polyisoprenoid-binding YceI-like" evidence="2">
    <location>
        <begin position="48"/>
        <end position="223"/>
    </location>
</feature>
<dbReference type="InterPro" id="IPR036761">
    <property type="entry name" value="TTHA0802/YceI-like_sf"/>
</dbReference>
<dbReference type="PANTHER" id="PTHR34406:SF1">
    <property type="entry name" value="PROTEIN YCEI"/>
    <property type="match status" value="1"/>
</dbReference>
<evidence type="ECO:0000259" key="2">
    <source>
        <dbReference type="SMART" id="SM00867"/>
    </source>
</evidence>
<dbReference type="SMART" id="SM00867">
    <property type="entry name" value="YceI"/>
    <property type="match status" value="1"/>
</dbReference>
<dbReference type="Proteomes" id="UP000256708">
    <property type="component" value="Unassembled WGS sequence"/>
</dbReference>
<evidence type="ECO:0000313" key="3">
    <source>
        <dbReference type="EMBL" id="RDV14673.1"/>
    </source>
</evidence>
<dbReference type="Gene3D" id="2.40.128.110">
    <property type="entry name" value="Lipid/polyisoprenoid-binding, YceI-like"/>
    <property type="match status" value="1"/>
</dbReference>
<proteinExistence type="predicted"/>
<comment type="caution">
    <text evidence="3">The sequence shown here is derived from an EMBL/GenBank/DDBJ whole genome shotgun (WGS) entry which is preliminary data.</text>
</comment>
<evidence type="ECO:0000313" key="4">
    <source>
        <dbReference type="Proteomes" id="UP000256708"/>
    </source>
</evidence>
<feature type="chain" id="PRO_5017679786" evidence="1">
    <location>
        <begin position="24"/>
        <end position="232"/>
    </location>
</feature>
<evidence type="ECO:0000256" key="1">
    <source>
        <dbReference type="SAM" id="SignalP"/>
    </source>
</evidence>
<dbReference type="EMBL" id="QRGR01000013">
    <property type="protein sequence ID" value="RDV14673.1"/>
    <property type="molecule type" value="Genomic_DNA"/>
</dbReference>
<dbReference type="AlphaFoldDB" id="A0A3D8LBF0"/>